<evidence type="ECO:0000313" key="1">
    <source>
        <dbReference type="EMBL" id="CCA86614.1"/>
    </source>
</evidence>
<sequence length="233" mass="25846">MTVNHSTLLDPLHDKALDGLEFARVAFKLFEDVYQLPDDGNTLRERRGDVKPLLEEVLPIARYTLAHYGHGQYMTIRWVRGSQPFDAKVETHGGRVDHGMWPAQGTLEVTTAQHPNEYLMRERLNSEGGAFGLDGLKRVKGPAGAKSVESVPTVHSHLETINAMAGLIVGSIQAKAAADYPSDTTLIVNVELNGLYLTEEWFQLTHLVREECPSHRFVEVFLCAGPGLYSTPL</sequence>
<gene>
    <name evidence="1" type="ORF">RALSY_40844</name>
</gene>
<accession>G3A7X8</accession>
<protein>
    <submittedName>
        <fullName evidence="1">Uncharacterized protein</fullName>
    </submittedName>
</protein>
<reference evidence="1" key="1">
    <citation type="journal article" date="2011" name="PLoS ONE">
        <title>Ralstonia syzygii, the Blood Disease Bacterium and some Asian R. solanacearum strains form a single genomic species despite divergent lifestyles.</title>
        <authorList>
            <person name="Remenant B."/>
            <person name="de Cambiaire J.C."/>
            <person name="Cellier G."/>
            <person name="Jacobs J.M."/>
            <person name="Mangenot S."/>
            <person name="Barbe V."/>
            <person name="Lajus A."/>
            <person name="Vallenet D."/>
            <person name="Medigue C."/>
            <person name="Fegan M."/>
            <person name="Allen C."/>
            <person name="Prior P."/>
        </authorList>
    </citation>
    <scope>NUCLEOTIDE SEQUENCE</scope>
    <source>
        <strain evidence="1">R24</strain>
    </source>
</reference>
<name>G3A7X8_9RALS</name>
<proteinExistence type="predicted"/>
<reference evidence="1" key="2">
    <citation type="submission" date="2011-04" db="EMBL/GenBank/DDBJ databases">
        <authorList>
            <person name="Genoscope - CEA"/>
        </authorList>
    </citation>
    <scope>NUCLEOTIDE SEQUENCE</scope>
    <source>
        <strain evidence="1">R24</strain>
    </source>
</reference>
<dbReference type="EMBL" id="FR854089">
    <property type="protein sequence ID" value="CCA86614.1"/>
    <property type="molecule type" value="Genomic_DNA"/>
</dbReference>
<dbReference type="AlphaFoldDB" id="G3A7X8"/>
<organism evidence="1">
    <name type="scientific">Ralstonia syzygii R24</name>
    <dbReference type="NCBI Taxonomy" id="907261"/>
    <lineage>
        <taxon>Bacteria</taxon>
        <taxon>Pseudomonadati</taxon>
        <taxon>Pseudomonadota</taxon>
        <taxon>Betaproteobacteria</taxon>
        <taxon>Burkholderiales</taxon>
        <taxon>Burkholderiaceae</taxon>
        <taxon>Ralstonia</taxon>
        <taxon>Ralstonia solanacearum species complex</taxon>
    </lineage>
</organism>